<reference evidence="2 3" key="2">
    <citation type="journal article" date="2009" name="PLoS ONE">
        <title>An integrated genetic and cytogenetic map of the cucumber genome.</title>
        <authorList>
            <person name="Ren Y."/>
            <person name="Zhang Z."/>
            <person name="Liu J."/>
            <person name="Staub J.E."/>
            <person name="Han Y."/>
            <person name="Cheng Z."/>
            <person name="Li X."/>
            <person name="Lu J."/>
            <person name="Miao H."/>
            <person name="Kang H."/>
            <person name="Xie B."/>
            <person name="Gu X."/>
            <person name="Wang X."/>
            <person name="Du Y."/>
            <person name="Jin W."/>
            <person name="Huang S."/>
        </authorList>
    </citation>
    <scope>NUCLEOTIDE SEQUENCE [LARGE SCALE GENOMIC DNA]</scope>
    <source>
        <strain evidence="3">cv. 9930</strain>
    </source>
</reference>
<dbReference type="Gramene" id="KGN50233">
    <property type="protein sequence ID" value="KGN50233"/>
    <property type="gene ID" value="Csa_5G161330"/>
</dbReference>
<evidence type="ECO:0000256" key="1">
    <source>
        <dbReference type="SAM" id="MobiDB-lite"/>
    </source>
</evidence>
<evidence type="ECO:0000313" key="2">
    <source>
        <dbReference type="EMBL" id="KGN50233.1"/>
    </source>
</evidence>
<reference evidence="2 3" key="4">
    <citation type="journal article" date="2011" name="BMC Genomics">
        <title>RNA-Seq improves annotation of protein-coding genes in the cucumber genome.</title>
        <authorList>
            <person name="Li Z."/>
            <person name="Zhang Z."/>
            <person name="Yan P."/>
            <person name="Huang S."/>
            <person name="Fei Z."/>
            <person name="Lin K."/>
        </authorList>
    </citation>
    <scope>NUCLEOTIDE SEQUENCE [LARGE SCALE GENOMIC DNA]</scope>
    <source>
        <strain evidence="3">cv. 9930</strain>
    </source>
</reference>
<evidence type="ECO:0000313" key="3">
    <source>
        <dbReference type="Proteomes" id="UP000029981"/>
    </source>
</evidence>
<accession>A0A0A0KKU2</accession>
<gene>
    <name evidence="2" type="ORF">Csa_5G161330</name>
</gene>
<dbReference type="EMBL" id="CM002926">
    <property type="protein sequence ID" value="KGN50233.1"/>
    <property type="molecule type" value="Genomic_DNA"/>
</dbReference>
<reference evidence="2 3" key="3">
    <citation type="journal article" date="2010" name="BMC Genomics">
        <title>Transcriptome sequencing and comparative analysis of cucumber flowers with different sex types.</title>
        <authorList>
            <person name="Guo S."/>
            <person name="Zheng Y."/>
            <person name="Joung J.G."/>
            <person name="Liu S."/>
            <person name="Zhang Z."/>
            <person name="Crasta O.R."/>
            <person name="Sobral B.W."/>
            <person name="Xu Y."/>
            <person name="Huang S."/>
            <person name="Fei Z."/>
        </authorList>
    </citation>
    <scope>NUCLEOTIDE SEQUENCE [LARGE SCALE GENOMIC DNA]</scope>
    <source>
        <strain evidence="3">cv. 9930</strain>
    </source>
</reference>
<proteinExistence type="predicted"/>
<protein>
    <submittedName>
        <fullName evidence="2">Uncharacterized protein</fullName>
    </submittedName>
</protein>
<keyword evidence="3" id="KW-1185">Reference proteome</keyword>
<sequence>MCQHEERQTSDAVAKTSGKHGLHPMSCMHELTENNHLNNDCVYPDSMHVCIGICRATPDVDLDGTLLTNALGVVGNSQRVSWCVRSFLFKNSLPDLEEKRRRSEKNEKVRENRNDHHPPPYAIVVRCASVVAFFFNNYRFLFCFFPLYYF</sequence>
<organism evidence="2 3">
    <name type="scientific">Cucumis sativus</name>
    <name type="common">Cucumber</name>
    <dbReference type="NCBI Taxonomy" id="3659"/>
    <lineage>
        <taxon>Eukaryota</taxon>
        <taxon>Viridiplantae</taxon>
        <taxon>Streptophyta</taxon>
        <taxon>Embryophyta</taxon>
        <taxon>Tracheophyta</taxon>
        <taxon>Spermatophyta</taxon>
        <taxon>Magnoliopsida</taxon>
        <taxon>eudicotyledons</taxon>
        <taxon>Gunneridae</taxon>
        <taxon>Pentapetalae</taxon>
        <taxon>rosids</taxon>
        <taxon>fabids</taxon>
        <taxon>Cucurbitales</taxon>
        <taxon>Cucurbitaceae</taxon>
        <taxon>Benincaseae</taxon>
        <taxon>Cucumis</taxon>
    </lineage>
</organism>
<dbReference type="Proteomes" id="UP000029981">
    <property type="component" value="Chromosome 5"/>
</dbReference>
<dbReference type="AlphaFoldDB" id="A0A0A0KKU2"/>
<reference evidence="2 3" key="1">
    <citation type="journal article" date="2009" name="Nat. Genet.">
        <title>The genome of the cucumber, Cucumis sativus L.</title>
        <authorList>
            <person name="Huang S."/>
            <person name="Li R."/>
            <person name="Zhang Z."/>
            <person name="Li L."/>
            <person name="Gu X."/>
            <person name="Fan W."/>
            <person name="Lucas W.J."/>
            <person name="Wang X."/>
            <person name="Xie B."/>
            <person name="Ni P."/>
            <person name="Ren Y."/>
            <person name="Zhu H."/>
            <person name="Li J."/>
            <person name="Lin K."/>
            <person name="Jin W."/>
            <person name="Fei Z."/>
            <person name="Li G."/>
            <person name="Staub J."/>
            <person name="Kilian A."/>
            <person name="van der Vossen E.A."/>
            <person name="Wu Y."/>
            <person name="Guo J."/>
            <person name="He J."/>
            <person name="Jia Z."/>
            <person name="Ren Y."/>
            <person name="Tian G."/>
            <person name="Lu Y."/>
            <person name="Ruan J."/>
            <person name="Qian W."/>
            <person name="Wang M."/>
            <person name="Huang Q."/>
            <person name="Li B."/>
            <person name="Xuan Z."/>
            <person name="Cao J."/>
            <person name="Asan"/>
            <person name="Wu Z."/>
            <person name="Zhang J."/>
            <person name="Cai Q."/>
            <person name="Bai Y."/>
            <person name="Zhao B."/>
            <person name="Han Y."/>
            <person name="Li Y."/>
            <person name="Li X."/>
            <person name="Wang S."/>
            <person name="Shi Q."/>
            <person name="Liu S."/>
            <person name="Cho W.K."/>
            <person name="Kim J.Y."/>
            <person name="Xu Y."/>
            <person name="Heller-Uszynska K."/>
            <person name="Miao H."/>
            <person name="Cheng Z."/>
            <person name="Zhang S."/>
            <person name="Wu J."/>
            <person name="Yang Y."/>
            <person name="Kang H."/>
            <person name="Li M."/>
            <person name="Liang H."/>
            <person name="Ren X."/>
            <person name="Shi Z."/>
            <person name="Wen M."/>
            <person name="Jian M."/>
            <person name="Yang H."/>
            <person name="Zhang G."/>
            <person name="Yang Z."/>
            <person name="Chen R."/>
            <person name="Liu S."/>
            <person name="Li J."/>
            <person name="Ma L."/>
            <person name="Liu H."/>
            <person name="Zhou Y."/>
            <person name="Zhao J."/>
            <person name="Fang X."/>
            <person name="Li G."/>
            <person name="Fang L."/>
            <person name="Li Y."/>
            <person name="Liu D."/>
            <person name="Zheng H."/>
            <person name="Zhang Y."/>
            <person name="Qin N."/>
            <person name="Li Z."/>
            <person name="Yang G."/>
            <person name="Yang S."/>
            <person name="Bolund L."/>
            <person name="Kristiansen K."/>
            <person name="Zheng H."/>
            <person name="Li S."/>
            <person name="Zhang X."/>
            <person name="Yang H."/>
            <person name="Wang J."/>
            <person name="Sun R."/>
            <person name="Zhang B."/>
            <person name="Jiang S."/>
            <person name="Wang J."/>
            <person name="Du Y."/>
            <person name="Li S."/>
        </authorList>
    </citation>
    <scope>NUCLEOTIDE SEQUENCE [LARGE SCALE GENOMIC DNA]</scope>
    <source>
        <strain evidence="3">cv. 9930</strain>
    </source>
</reference>
<name>A0A0A0KKU2_CUCSA</name>
<feature type="region of interest" description="Disordered" evidence="1">
    <location>
        <begin position="1"/>
        <end position="20"/>
    </location>
</feature>